<evidence type="ECO:0000313" key="1">
    <source>
        <dbReference type="EMBL" id="TDL22970.1"/>
    </source>
</evidence>
<name>A0A4Y7Q806_9AGAM</name>
<organism evidence="1 2">
    <name type="scientific">Rickenella mellea</name>
    <dbReference type="NCBI Taxonomy" id="50990"/>
    <lineage>
        <taxon>Eukaryota</taxon>
        <taxon>Fungi</taxon>
        <taxon>Dikarya</taxon>
        <taxon>Basidiomycota</taxon>
        <taxon>Agaricomycotina</taxon>
        <taxon>Agaricomycetes</taxon>
        <taxon>Hymenochaetales</taxon>
        <taxon>Rickenellaceae</taxon>
        <taxon>Rickenella</taxon>
    </lineage>
</organism>
<sequence>MSLSANLPPELWYHVIYWATFTAIRQCDMEPKAFGQLCDQDNSLATRALALSTKRSLVLVCSQWNALATEFLHEDVLVRHGSKALADVLDGSTPSRINGLAKYVRRVCIPLVTPDPKEIFETDSSRIISMCPNLTAITCYSGPDDGRVEFDDWFDRPHLTNVIPTESLRRFEWENHNSVNTTYLPSFLWKLTNLRSLSLRGSMHFPPRIAPLNFPKLHTLRLRMKLHESSYPMTVFLRATIPALRHVILETPLPGTAVSERFWTKFGSTLQVVEFGRHVEFLNAPPEGLSMMLRCCTQLEEFNFPIFFLFFPNPSVGYGNAHVKHIGIHPARNHLFDDRDHQGNWRWDQLQSHWTSFGEIYPSLKHIILYGDWRKVFSDGRFPPLIRMVQSRGINVSREDGVPVT</sequence>
<dbReference type="Proteomes" id="UP000294933">
    <property type="component" value="Unassembled WGS sequence"/>
</dbReference>
<evidence type="ECO:0008006" key="3">
    <source>
        <dbReference type="Google" id="ProtNLM"/>
    </source>
</evidence>
<protein>
    <recommendedName>
        <fullName evidence="3">F-box domain-containing protein</fullName>
    </recommendedName>
</protein>
<accession>A0A4Y7Q806</accession>
<gene>
    <name evidence="1" type="ORF">BD410DRAFT_184214</name>
</gene>
<dbReference type="OrthoDB" id="3256525at2759"/>
<dbReference type="Gene3D" id="3.80.10.10">
    <property type="entry name" value="Ribonuclease Inhibitor"/>
    <property type="match status" value="1"/>
</dbReference>
<proteinExistence type="predicted"/>
<dbReference type="AlphaFoldDB" id="A0A4Y7Q806"/>
<dbReference type="STRING" id="50990.A0A4Y7Q806"/>
<keyword evidence="2" id="KW-1185">Reference proteome</keyword>
<dbReference type="SUPFAM" id="SSF52047">
    <property type="entry name" value="RNI-like"/>
    <property type="match status" value="1"/>
</dbReference>
<dbReference type="VEuPathDB" id="FungiDB:BD410DRAFT_184214"/>
<dbReference type="InterPro" id="IPR032675">
    <property type="entry name" value="LRR_dom_sf"/>
</dbReference>
<reference evidence="1 2" key="1">
    <citation type="submission" date="2018-06" db="EMBL/GenBank/DDBJ databases">
        <title>A transcriptomic atlas of mushroom development highlights an independent origin of complex multicellularity.</title>
        <authorList>
            <consortium name="DOE Joint Genome Institute"/>
            <person name="Krizsan K."/>
            <person name="Almasi E."/>
            <person name="Merenyi Z."/>
            <person name="Sahu N."/>
            <person name="Viragh M."/>
            <person name="Koszo T."/>
            <person name="Mondo S."/>
            <person name="Kiss B."/>
            <person name="Balint B."/>
            <person name="Kues U."/>
            <person name="Barry K."/>
            <person name="Hegedus J.C."/>
            <person name="Henrissat B."/>
            <person name="Johnson J."/>
            <person name="Lipzen A."/>
            <person name="Ohm R."/>
            <person name="Nagy I."/>
            <person name="Pangilinan J."/>
            <person name="Yan J."/>
            <person name="Xiong Y."/>
            <person name="Grigoriev I.V."/>
            <person name="Hibbett D.S."/>
            <person name="Nagy L.G."/>
        </authorList>
    </citation>
    <scope>NUCLEOTIDE SEQUENCE [LARGE SCALE GENOMIC DNA]</scope>
    <source>
        <strain evidence="1 2">SZMC22713</strain>
    </source>
</reference>
<evidence type="ECO:0000313" key="2">
    <source>
        <dbReference type="Proteomes" id="UP000294933"/>
    </source>
</evidence>
<dbReference type="EMBL" id="ML170172">
    <property type="protein sequence ID" value="TDL22970.1"/>
    <property type="molecule type" value="Genomic_DNA"/>
</dbReference>